<evidence type="ECO:0000256" key="7">
    <source>
        <dbReference type="ARBA" id="ARBA00023163"/>
    </source>
</evidence>
<evidence type="ECO:0000256" key="6">
    <source>
        <dbReference type="ARBA" id="ARBA00023015"/>
    </source>
</evidence>
<dbReference type="Proteomes" id="UP000202998">
    <property type="component" value="Segment"/>
</dbReference>
<evidence type="ECO:0000256" key="8">
    <source>
        <dbReference type="ARBA" id="ARBA00032150"/>
    </source>
</evidence>
<proteinExistence type="inferred from homology"/>
<protein>
    <recommendedName>
        <fullName evidence="3">RNA polymerase-associated transcription-specificity factor RAP94</fullName>
    </recommendedName>
    <alternativeName>
        <fullName evidence="8">Protein H4</fullName>
    </alternativeName>
    <alternativeName>
        <fullName evidence="9">RPO-associated protein of 94 kDa</fullName>
    </alternativeName>
</protein>
<keyword evidence="7" id="KW-0804">Transcription</keyword>
<organism evidence="10 11">
    <name type="scientific">Seal parapoxvirus</name>
    <dbReference type="NCBI Taxonomy" id="187984"/>
    <lineage>
        <taxon>Viruses</taxon>
        <taxon>Varidnaviria</taxon>
        <taxon>Bamfordvirae</taxon>
        <taxon>Nucleocytoviricota</taxon>
        <taxon>Pokkesviricetes</taxon>
        <taxon>Chitovirales</taxon>
        <taxon>Poxviridae</taxon>
        <taxon>Chordopoxvirinae</taxon>
        <taxon>Parapoxvirus</taxon>
        <taxon>Parapoxvirus sealpox</taxon>
        <taxon>Grey sealpox virus</taxon>
    </lineage>
</organism>
<evidence type="ECO:0000313" key="10">
    <source>
        <dbReference type="EMBL" id="ASC55580.1"/>
    </source>
</evidence>
<keyword evidence="6" id="KW-0805">Transcription regulation</keyword>
<evidence type="ECO:0000256" key="1">
    <source>
        <dbReference type="ARBA" id="ARBA00004328"/>
    </source>
</evidence>
<reference evidence="10 11" key="1">
    <citation type="journal article" date="2017" name="Sci. Rep.">
        <title>Recovery of the first full-length genome sequence of a parapoxvirus directly from a clinical sample.</title>
        <authorList>
            <person name="Gunther T."/>
            <person name="Haas L."/>
            <person name="Alawi M."/>
            <person name="Wohlsein P."/>
            <person name="Marks J."/>
            <person name="Grundhoff A."/>
            <person name="Becher P."/>
            <person name="Fischer N."/>
        </authorList>
    </citation>
    <scope>NUCLEOTIDE SEQUENCE [LARGE SCALE GENOMIC DNA]</scope>
    <source>
        <strain evidence="10">AFK76s1</strain>
    </source>
</reference>
<dbReference type="EMBL" id="KY382358">
    <property type="protein sequence ID" value="ASC55580.1"/>
    <property type="molecule type" value="Genomic_DNA"/>
</dbReference>
<accession>A0A1Z3GCU4</accession>
<dbReference type="InterPro" id="IPR004974">
    <property type="entry name" value="Pox_Rap94"/>
</dbReference>
<evidence type="ECO:0000256" key="2">
    <source>
        <dbReference type="ARBA" id="ARBA00007680"/>
    </source>
</evidence>
<evidence type="ECO:0000256" key="4">
    <source>
        <dbReference type="ARBA" id="ARBA00022472"/>
    </source>
</evidence>
<dbReference type="GO" id="GO:0003700">
    <property type="term" value="F:DNA-binding transcription factor activity"/>
    <property type="evidence" value="ECO:0007669"/>
    <property type="project" value="InterPro"/>
</dbReference>
<evidence type="ECO:0000256" key="3">
    <source>
        <dbReference type="ARBA" id="ARBA00019543"/>
    </source>
</evidence>
<name>A0A1Z3GCU4_9POXV</name>
<keyword evidence="5" id="KW-0946">Virion</keyword>
<comment type="subcellular location">
    <subcellularLocation>
        <location evidence="1">Virion</location>
    </subcellularLocation>
</comment>
<keyword evidence="11" id="KW-1185">Reference proteome</keyword>
<evidence type="ECO:0000256" key="5">
    <source>
        <dbReference type="ARBA" id="ARBA00022844"/>
    </source>
</evidence>
<evidence type="ECO:0000313" key="11">
    <source>
        <dbReference type="Proteomes" id="UP000202998"/>
    </source>
</evidence>
<dbReference type="Pfam" id="PF03294">
    <property type="entry name" value="Pox_Rap94"/>
    <property type="match status" value="1"/>
</dbReference>
<gene>
    <name evidence="10" type="ORF">SePPVgORF051</name>
</gene>
<keyword evidence="4" id="KW-0806">Transcription termination</keyword>
<dbReference type="OrthoDB" id="375at10239"/>
<evidence type="ECO:0000256" key="9">
    <source>
        <dbReference type="ARBA" id="ARBA00033422"/>
    </source>
</evidence>
<dbReference type="GO" id="GO:0006353">
    <property type="term" value="P:DNA-templated transcription termination"/>
    <property type="evidence" value="ECO:0007669"/>
    <property type="project" value="UniProtKB-KW"/>
</dbReference>
<comment type="similarity">
    <text evidence="2">Belongs to the poxviridae protein RAP94 family.</text>
</comment>
<dbReference type="GO" id="GO:0044423">
    <property type="term" value="C:virion component"/>
    <property type="evidence" value="ECO:0007669"/>
    <property type="project" value="UniProtKB-KW"/>
</dbReference>
<sequence length="803" mass="92830">MASREAILASIIPKIREYMRDPNTATKSYDDFIANNKSIFVVNLYNVDAITDDDIRLLFATIEQNPDADDATLISIFSYIGYKFEKQVRDDATASLSVGERIADDTRYSMYDMFFNTFDMVIRQRRVNVLVHDDATGEAAVVNRTSDLRTSFNDSTDPEVREIPFNMRNMLQYVSKNLDRIRFSKKYLEFAYLCRHIGIPVSRRKFNLRYVFVYDLDGLRIPIVIRDFLDVKKVFLEFTGKVYLNNFAENHAGVADWGRAFIEVMTGDERRLLFKYVFLSSQHLCDMFLDLLGAQNSKFRPARRSALAVREPPGWRNEVHYELPPCEHQLKLASAMRVDVDYFAKINEFVEEYVYFEDGMAYCSICGMNIPTLNTDASGSRAGVVVPTTNKSIFLSEPYSYFSHSQRFIFNIVMSFDTIMKTQTWSVKYNINRLILNFLMAVNARRQEYERRFAAEIKKGVFFLRLSANLLDVHASATELFQSAKTLNLNYIVALVIVLNSSANFIVSFMAARASKKSAEPVEVTENTLRLSIATIVHYFLVKTRVCAKDDFDTIVLLTEVYTAIMPEELNAHYHRIVAELHRLNTIGRTTKSRNYLVESYTNVVDARSIEFFESQRVGARPMRAPQRSRPTACAEVARPAETPLETPEARSEFQDVMSDARVLIRVHNTNAYNMKRFDDHIKIEIEKKKIIISLASLFVTNTMKYYYANPAMYVFRFSDPYPFDETLLGAEHVTYKINGYNAFRRQFFPDSDVFVYFSESLDRFKLEFAFFMFLSGIVGSVKNWIADNIAAIKELYMINFNN</sequence>